<dbReference type="Pfam" id="PF01370">
    <property type="entry name" value="Epimerase"/>
    <property type="match status" value="1"/>
</dbReference>
<dbReference type="AlphaFoldDB" id="A0A4Q7YX54"/>
<evidence type="ECO:0000313" key="2">
    <source>
        <dbReference type="EMBL" id="RZU42004.1"/>
    </source>
</evidence>
<dbReference type="PANTHER" id="PTHR48079">
    <property type="entry name" value="PROTEIN YEEZ"/>
    <property type="match status" value="1"/>
</dbReference>
<gene>
    <name evidence="2" type="ORF">BDD14_3546</name>
</gene>
<dbReference type="Gene3D" id="3.40.50.720">
    <property type="entry name" value="NAD(P)-binding Rossmann-like Domain"/>
    <property type="match status" value="1"/>
</dbReference>
<protein>
    <submittedName>
        <fullName evidence="2">Nucleoside-diphosphate-sugar epimerase</fullName>
    </submittedName>
</protein>
<dbReference type="InterPro" id="IPR001509">
    <property type="entry name" value="Epimerase_deHydtase"/>
</dbReference>
<dbReference type="InterPro" id="IPR051783">
    <property type="entry name" value="NAD(P)-dependent_oxidoreduct"/>
</dbReference>
<dbReference type="PANTHER" id="PTHR48079:SF6">
    <property type="entry name" value="NAD(P)-BINDING DOMAIN-CONTAINING PROTEIN-RELATED"/>
    <property type="match status" value="1"/>
</dbReference>
<sequence length="312" mass="34323">MRIFLAGASGAIGRTLVPLLVQEQHEVYGAFRNPAHQERVQSLGATPVVLDALDGQAVNHILGEIQPQVVIHQLTAIPAHLDLRHIDRDFEPTNRLRTEGTRNLATAAVHAGVEKFIAQSFAGWPYARRGIILKTEEDDLDPTPPPKMKAMLDAIEALEHTVLRERGFTGIVLRYGPLYGPHSSIASDGTMVEDLRMHKIPLIGQGTGVWSFLHLHDAATATVAALTHAQHGIYNIVDDDPAPVLEWLPFLAQCVNAKPPMHIPNWLATAAVGEHAVALMNDIRGVSNAKARKELNWTPKWSSWRQGFREGL</sequence>
<comment type="caution">
    <text evidence="2">The sequence shown here is derived from an EMBL/GenBank/DDBJ whole genome shotgun (WGS) entry which is preliminary data.</text>
</comment>
<organism evidence="2 3">
    <name type="scientific">Edaphobacter modestus</name>
    <dbReference type="NCBI Taxonomy" id="388466"/>
    <lineage>
        <taxon>Bacteria</taxon>
        <taxon>Pseudomonadati</taxon>
        <taxon>Acidobacteriota</taxon>
        <taxon>Terriglobia</taxon>
        <taxon>Terriglobales</taxon>
        <taxon>Acidobacteriaceae</taxon>
        <taxon>Edaphobacter</taxon>
    </lineage>
</organism>
<accession>A0A4Q7YX54</accession>
<dbReference type="RefSeq" id="WP_130419825.1">
    <property type="nucleotide sequence ID" value="NZ_SHKW01000001.1"/>
</dbReference>
<feature type="domain" description="NAD-dependent epimerase/dehydratase" evidence="1">
    <location>
        <begin position="3"/>
        <end position="236"/>
    </location>
</feature>
<dbReference type="EMBL" id="SHKW01000001">
    <property type="protein sequence ID" value="RZU42004.1"/>
    <property type="molecule type" value="Genomic_DNA"/>
</dbReference>
<evidence type="ECO:0000313" key="3">
    <source>
        <dbReference type="Proteomes" id="UP000292958"/>
    </source>
</evidence>
<proteinExistence type="predicted"/>
<reference evidence="2 3" key="1">
    <citation type="submission" date="2019-02" db="EMBL/GenBank/DDBJ databases">
        <title>Genomic Encyclopedia of Archaeal and Bacterial Type Strains, Phase II (KMG-II): from individual species to whole genera.</title>
        <authorList>
            <person name="Goeker M."/>
        </authorList>
    </citation>
    <scope>NUCLEOTIDE SEQUENCE [LARGE SCALE GENOMIC DNA]</scope>
    <source>
        <strain evidence="2 3">DSM 18101</strain>
    </source>
</reference>
<dbReference type="InterPro" id="IPR036291">
    <property type="entry name" value="NAD(P)-bd_dom_sf"/>
</dbReference>
<evidence type="ECO:0000259" key="1">
    <source>
        <dbReference type="Pfam" id="PF01370"/>
    </source>
</evidence>
<dbReference type="GO" id="GO:0004029">
    <property type="term" value="F:aldehyde dehydrogenase (NAD+) activity"/>
    <property type="evidence" value="ECO:0007669"/>
    <property type="project" value="TreeGrafter"/>
</dbReference>
<name>A0A4Q7YX54_9BACT</name>
<dbReference type="SUPFAM" id="SSF51735">
    <property type="entry name" value="NAD(P)-binding Rossmann-fold domains"/>
    <property type="match status" value="1"/>
</dbReference>
<keyword evidence="3" id="KW-1185">Reference proteome</keyword>
<dbReference type="Proteomes" id="UP000292958">
    <property type="component" value="Unassembled WGS sequence"/>
</dbReference>
<dbReference type="OrthoDB" id="9807212at2"/>
<dbReference type="GO" id="GO:0005737">
    <property type="term" value="C:cytoplasm"/>
    <property type="evidence" value="ECO:0007669"/>
    <property type="project" value="TreeGrafter"/>
</dbReference>